<evidence type="ECO:0000256" key="1">
    <source>
        <dbReference type="SAM" id="MobiDB-lite"/>
    </source>
</evidence>
<dbReference type="GeneID" id="85385589"/>
<reference evidence="3" key="1">
    <citation type="submission" date="2021-12" db="EMBL/GenBank/DDBJ databases">
        <title>Comparative genomics, transcriptomics and evolutionary studies reveal genomic signatures of adaptation to plant cell wall in hemibiotrophic fungi.</title>
        <authorList>
            <consortium name="DOE Joint Genome Institute"/>
            <person name="Baroncelli R."/>
            <person name="Diaz J.F."/>
            <person name="Benocci T."/>
            <person name="Peng M."/>
            <person name="Battaglia E."/>
            <person name="Haridas S."/>
            <person name="Andreopoulos W."/>
            <person name="Labutti K."/>
            <person name="Pangilinan J."/>
            <person name="Floch G.L."/>
            <person name="Makela M.R."/>
            <person name="Henrissat B."/>
            <person name="Grigoriev I.V."/>
            <person name="Crouch J.A."/>
            <person name="De Vries R.P."/>
            <person name="Sukno S.A."/>
            <person name="Thon M.R."/>
        </authorList>
    </citation>
    <scope>NUCLEOTIDE SEQUENCE</scope>
    <source>
        <strain evidence="3">CBS 112980</strain>
    </source>
</reference>
<gene>
    <name evidence="3" type="ORF">BDZ83DRAFT_207800</name>
</gene>
<dbReference type="EMBL" id="JAHMHS010000240">
    <property type="protein sequence ID" value="KAK1705616.1"/>
    <property type="molecule type" value="Genomic_DNA"/>
</dbReference>
<protein>
    <submittedName>
        <fullName evidence="3">Uncharacterized protein</fullName>
    </submittedName>
</protein>
<evidence type="ECO:0000256" key="2">
    <source>
        <dbReference type="SAM" id="SignalP"/>
    </source>
</evidence>
<keyword evidence="4" id="KW-1185">Reference proteome</keyword>
<proteinExistence type="predicted"/>
<name>A0AAD8XB96_GLOAC</name>
<feature type="compositionally biased region" description="Polar residues" evidence="1">
    <location>
        <begin position="26"/>
        <end position="38"/>
    </location>
</feature>
<organism evidence="3 4">
    <name type="scientific">Glomerella acutata</name>
    <name type="common">Colletotrichum acutatum</name>
    <dbReference type="NCBI Taxonomy" id="27357"/>
    <lineage>
        <taxon>Eukaryota</taxon>
        <taxon>Fungi</taxon>
        <taxon>Dikarya</taxon>
        <taxon>Ascomycota</taxon>
        <taxon>Pezizomycotina</taxon>
        <taxon>Sordariomycetes</taxon>
        <taxon>Hypocreomycetidae</taxon>
        <taxon>Glomerellales</taxon>
        <taxon>Glomerellaceae</taxon>
        <taxon>Colletotrichum</taxon>
        <taxon>Colletotrichum acutatum species complex</taxon>
    </lineage>
</organism>
<dbReference type="AlphaFoldDB" id="A0AAD8XB96"/>
<keyword evidence="2" id="KW-0732">Signal</keyword>
<feature type="signal peptide" evidence="2">
    <location>
        <begin position="1"/>
        <end position="19"/>
    </location>
</feature>
<accession>A0AAD8XB96</accession>
<sequence length="105" mass="11430">MSGLLALWLCPMVMKLIDTIPMEPTTPDTESRSSSNVGKSAAITHGKGTAQYTSAKLQPDVHKLVHPIFQPISEKSTSSTRPNQSRSGDASPVHPMIYTHDTFHT</sequence>
<feature type="chain" id="PRO_5042148365" evidence="2">
    <location>
        <begin position="20"/>
        <end position="105"/>
    </location>
</feature>
<evidence type="ECO:0000313" key="4">
    <source>
        <dbReference type="Proteomes" id="UP001244207"/>
    </source>
</evidence>
<dbReference type="RefSeq" id="XP_060357640.1">
    <property type="nucleotide sequence ID" value="XM_060501690.1"/>
</dbReference>
<comment type="caution">
    <text evidence="3">The sequence shown here is derived from an EMBL/GenBank/DDBJ whole genome shotgun (WGS) entry which is preliminary data.</text>
</comment>
<evidence type="ECO:0000313" key="3">
    <source>
        <dbReference type="EMBL" id="KAK1705616.1"/>
    </source>
</evidence>
<dbReference type="Proteomes" id="UP001244207">
    <property type="component" value="Unassembled WGS sequence"/>
</dbReference>
<feature type="region of interest" description="Disordered" evidence="1">
    <location>
        <begin position="21"/>
        <end position="105"/>
    </location>
</feature>
<feature type="compositionally biased region" description="Polar residues" evidence="1">
    <location>
        <begin position="73"/>
        <end position="88"/>
    </location>
</feature>